<keyword evidence="3" id="KW-1185">Reference proteome</keyword>
<name>A0A4R0NKE4_9SPHI</name>
<protein>
    <submittedName>
        <fullName evidence="2">Uncharacterized protein</fullName>
    </submittedName>
</protein>
<feature type="signal peptide" evidence="1">
    <location>
        <begin position="1"/>
        <end position="21"/>
    </location>
</feature>
<comment type="caution">
    <text evidence="2">The sequence shown here is derived from an EMBL/GenBank/DDBJ whole genome shotgun (WGS) entry which is preliminary data.</text>
</comment>
<dbReference type="RefSeq" id="WP_131597297.1">
    <property type="nucleotide sequence ID" value="NZ_SJSL01000005.1"/>
</dbReference>
<organism evidence="2 3">
    <name type="scientific">Pedobacter psychroterrae</name>
    <dbReference type="NCBI Taxonomy" id="2530453"/>
    <lineage>
        <taxon>Bacteria</taxon>
        <taxon>Pseudomonadati</taxon>
        <taxon>Bacteroidota</taxon>
        <taxon>Sphingobacteriia</taxon>
        <taxon>Sphingobacteriales</taxon>
        <taxon>Sphingobacteriaceae</taxon>
        <taxon>Pedobacter</taxon>
    </lineage>
</organism>
<gene>
    <name evidence="2" type="ORF">EZ437_17130</name>
</gene>
<evidence type="ECO:0000256" key="1">
    <source>
        <dbReference type="SAM" id="SignalP"/>
    </source>
</evidence>
<proteinExistence type="predicted"/>
<accession>A0A4R0NKE4</accession>
<evidence type="ECO:0000313" key="3">
    <source>
        <dbReference type="Proteomes" id="UP000293347"/>
    </source>
</evidence>
<feature type="chain" id="PRO_5020221812" evidence="1">
    <location>
        <begin position="22"/>
        <end position="216"/>
    </location>
</feature>
<sequence>MKRIILSVTFVFALANLHGQAKIDFLSLGIKTLNLNYTPLERSVELQSIMPDDNYVPRPNSGILNGFDYKMKPAEDDVVIVFSFFDSDTVTRKRSTKFSYNDTDHIEKINYLIYDEPIFYEDSDGTVRRIGRSTTLNPKKAYIFKGQKLKRYGADDAALFDVPVSRAYQGKYHKLKVFCMYKKNEGEVWIYYFYNEGAKIDKHIRDTEYILTFKKR</sequence>
<dbReference type="AlphaFoldDB" id="A0A4R0NKE4"/>
<evidence type="ECO:0000313" key="2">
    <source>
        <dbReference type="EMBL" id="TCC99962.1"/>
    </source>
</evidence>
<dbReference type="Proteomes" id="UP000293347">
    <property type="component" value="Unassembled WGS sequence"/>
</dbReference>
<keyword evidence="1" id="KW-0732">Signal</keyword>
<reference evidence="2 3" key="1">
    <citation type="submission" date="2019-02" db="EMBL/GenBank/DDBJ databases">
        <title>Pedobacter sp. RP-1-14 sp. nov., isolated from Arctic soil.</title>
        <authorList>
            <person name="Dahal R.H."/>
        </authorList>
    </citation>
    <scope>NUCLEOTIDE SEQUENCE [LARGE SCALE GENOMIC DNA]</scope>
    <source>
        <strain evidence="2 3">RP-1-14</strain>
    </source>
</reference>
<dbReference type="EMBL" id="SJSL01000005">
    <property type="protein sequence ID" value="TCC99962.1"/>
    <property type="molecule type" value="Genomic_DNA"/>
</dbReference>
<dbReference type="OrthoDB" id="9971420at2"/>